<gene>
    <name evidence="1" type="ORF">QR685DRAFT_342950</name>
</gene>
<accession>A0ABR3D752</accession>
<proteinExistence type="predicted"/>
<comment type="caution">
    <text evidence="1">The sequence shown here is derived from an EMBL/GenBank/DDBJ whole genome shotgun (WGS) entry which is preliminary data.</text>
</comment>
<dbReference type="Proteomes" id="UP001451303">
    <property type="component" value="Unassembled WGS sequence"/>
</dbReference>
<name>A0ABR3D752_NEUIN</name>
<protein>
    <submittedName>
        <fullName evidence="1">Uncharacterized protein</fullName>
    </submittedName>
</protein>
<evidence type="ECO:0000313" key="1">
    <source>
        <dbReference type="EMBL" id="KAL0468512.1"/>
    </source>
</evidence>
<reference evidence="1 2" key="1">
    <citation type="submission" date="2023-09" db="EMBL/GenBank/DDBJ databases">
        <title>Multi-omics analysis of a traditional fermented food reveals byproduct-associated fungal strains for waste-to-food upcycling.</title>
        <authorList>
            <consortium name="Lawrence Berkeley National Laboratory"/>
            <person name="Rekdal V.M."/>
            <person name="Villalobos-Escobedo J.M."/>
            <person name="Rodriguez-Valeron N."/>
            <person name="Garcia M.O."/>
            <person name="Vasquez D.P."/>
            <person name="Damayanti I."/>
            <person name="Sorensen P.M."/>
            <person name="Baidoo E.E."/>
            <person name="De Carvalho A.C."/>
            <person name="Riley R."/>
            <person name="Lipzen A."/>
            <person name="He G."/>
            <person name="Yan M."/>
            <person name="Haridas S."/>
            <person name="Daum C."/>
            <person name="Yoshinaga Y."/>
            <person name="Ng V."/>
            <person name="Grigoriev I.V."/>
            <person name="Munk R."/>
            <person name="Nuraida L."/>
            <person name="Wijaya C.H."/>
            <person name="Morales P.-C."/>
            <person name="Keasling J.D."/>
        </authorList>
    </citation>
    <scope>NUCLEOTIDE SEQUENCE [LARGE SCALE GENOMIC DNA]</scope>
    <source>
        <strain evidence="1 2">FGSC 2613</strain>
    </source>
</reference>
<evidence type="ECO:0000313" key="2">
    <source>
        <dbReference type="Proteomes" id="UP001451303"/>
    </source>
</evidence>
<sequence length="175" mass="19858">MLPGYPPVTVRTGNHDMSNLGFFVRALRRAEYLFQTTDSASPPLLKRRRGRPEAPIALRSFAALHQHMHSDRMPAELTYLVTIPRLFPARRCLVRVRCRCQQPPAQKRFGRPPAGHCGSPLALSTFLKREKKPPLFQESTQSSYWWVSGIHWAEPFTGLGTAQSPLCALPRPHHI</sequence>
<organism evidence="1 2">
    <name type="scientific">Neurospora intermedia</name>
    <dbReference type="NCBI Taxonomy" id="5142"/>
    <lineage>
        <taxon>Eukaryota</taxon>
        <taxon>Fungi</taxon>
        <taxon>Dikarya</taxon>
        <taxon>Ascomycota</taxon>
        <taxon>Pezizomycotina</taxon>
        <taxon>Sordariomycetes</taxon>
        <taxon>Sordariomycetidae</taxon>
        <taxon>Sordariales</taxon>
        <taxon>Sordariaceae</taxon>
        <taxon>Neurospora</taxon>
    </lineage>
</organism>
<dbReference type="EMBL" id="JAVLET010000007">
    <property type="protein sequence ID" value="KAL0468512.1"/>
    <property type="molecule type" value="Genomic_DNA"/>
</dbReference>
<keyword evidence="2" id="KW-1185">Reference proteome</keyword>